<protein>
    <submittedName>
        <fullName evidence="3">Protein commissureless</fullName>
    </submittedName>
</protein>
<keyword evidence="2" id="KW-0812">Transmembrane</keyword>
<gene>
    <name evidence="3" type="primary">comm_1</name>
    <name evidence="3" type="ORF">CM83_102299</name>
</gene>
<reference evidence="3" key="2">
    <citation type="submission" date="2014-07" db="EMBL/GenBank/DDBJ databases">
        <authorList>
            <person name="Hull J."/>
        </authorList>
    </citation>
    <scope>NUCLEOTIDE SEQUENCE</scope>
</reference>
<dbReference type="Pfam" id="PF15957">
    <property type="entry name" value="Comm"/>
    <property type="match status" value="1"/>
</dbReference>
<feature type="region of interest" description="Disordered" evidence="1">
    <location>
        <begin position="107"/>
        <end position="126"/>
    </location>
</feature>
<reference evidence="3" key="1">
    <citation type="journal article" date="2014" name="PLoS ONE">
        <title>Transcriptome-Based Identification of ABC Transporters in the Western Tarnished Plant Bug Lygus hesperus.</title>
        <authorList>
            <person name="Hull J.J."/>
            <person name="Chaney K."/>
            <person name="Geib S.M."/>
            <person name="Fabrick J.A."/>
            <person name="Brent C.S."/>
            <person name="Walsh D."/>
            <person name="Lavine L.C."/>
        </authorList>
    </citation>
    <scope>NUCLEOTIDE SEQUENCE</scope>
</reference>
<feature type="non-terminal residue" evidence="3">
    <location>
        <position position="1"/>
    </location>
</feature>
<evidence type="ECO:0000313" key="3">
    <source>
        <dbReference type="EMBL" id="JAG15538.1"/>
    </source>
</evidence>
<keyword evidence="2" id="KW-1133">Transmembrane helix</keyword>
<organism evidence="3">
    <name type="scientific">Lygus hesperus</name>
    <name type="common">Western plant bug</name>
    <dbReference type="NCBI Taxonomy" id="30085"/>
    <lineage>
        <taxon>Eukaryota</taxon>
        <taxon>Metazoa</taxon>
        <taxon>Ecdysozoa</taxon>
        <taxon>Arthropoda</taxon>
        <taxon>Hexapoda</taxon>
        <taxon>Insecta</taxon>
        <taxon>Pterygota</taxon>
        <taxon>Neoptera</taxon>
        <taxon>Paraneoptera</taxon>
        <taxon>Hemiptera</taxon>
        <taxon>Heteroptera</taxon>
        <taxon>Panheteroptera</taxon>
        <taxon>Cimicomorpha</taxon>
        <taxon>Miridae</taxon>
        <taxon>Mirini</taxon>
        <taxon>Lygus</taxon>
    </lineage>
</organism>
<evidence type="ECO:0000256" key="1">
    <source>
        <dbReference type="SAM" id="MobiDB-lite"/>
    </source>
</evidence>
<sequence length="216" mass="23743">QSVSELLRQNTTNRSTTAPVHVLRHINYVMEETEVYNQSIPELVNLDQGFNISTNITSFLDGNGRSVSDVWVSIVLILMTLSCIGCLCSCLLYYKFQRWKVSDGSEESNISQEGLERRPSKEGPPSYTMVTGLPTYEQAVVLCGTPTNVRSAASSPLHFPYTQGAASQMSNVTTEEINRTKGVYPNPPLTPPTVSPARIATGSATRPIIEVHHVKI</sequence>
<dbReference type="EMBL" id="GBHO01028066">
    <property type="protein sequence ID" value="JAG15538.1"/>
    <property type="molecule type" value="Transcribed_RNA"/>
</dbReference>
<feature type="transmembrane region" description="Helical" evidence="2">
    <location>
        <begin position="70"/>
        <end position="94"/>
    </location>
</feature>
<dbReference type="InterPro" id="IPR031878">
    <property type="entry name" value="Commissureless"/>
</dbReference>
<keyword evidence="2" id="KW-0472">Membrane</keyword>
<name>A0A0A9X9R5_LYGHE</name>
<accession>A0A0A9X9R5</accession>
<dbReference type="AlphaFoldDB" id="A0A0A9X9R5"/>
<proteinExistence type="predicted"/>
<evidence type="ECO:0000256" key="2">
    <source>
        <dbReference type="SAM" id="Phobius"/>
    </source>
</evidence>
<dbReference type="GO" id="GO:0007411">
    <property type="term" value="P:axon guidance"/>
    <property type="evidence" value="ECO:0007669"/>
    <property type="project" value="InterPro"/>
</dbReference>